<sequence>MLFSIITINRNNANNLETTIKSIISQDSSLYEFIIIDGASTDNSLDIIKKYKAYIDYYISEPDKGIYNAMNKGIAKAKGKYAIFMNSGDLFSYSTALNDISKNELNADFIFCGWNRMKNGKHLASYLPGKQITLYTLFYYSTCICHQAMFTRVAVLKELQGYDENLKISADICFVMKALGIYYKTYQSLPYYIANLDVEGMSNSPKGLAILNEEKPAYFKRLFPYVYDDYVKMHKYFRFSPMNIIRHLQWRLWKDKSR</sequence>
<dbReference type="SUPFAM" id="SSF53448">
    <property type="entry name" value="Nucleotide-diphospho-sugar transferases"/>
    <property type="match status" value="1"/>
</dbReference>
<dbReference type="Gene3D" id="3.90.550.10">
    <property type="entry name" value="Spore Coat Polysaccharide Biosynthesis Protein SpsA, Chain A"/>
    <property type="match status" value="1"/>
</dbReference>
<dbReference type="PANTHER" id="PTHR22916">
    <property type="entry name" value="GLYCOSYLTRANSFERASE"/>
    <property type="match status" value="1"/>
</dbReference>
<name>A0A413VLG6_9BACE</name>
<protein>
    <submittedName>
        <fullName evidence="2">Glycosyltransferase</fullName>
    </submittedName>
</protein>
<dbReference type="Pfam" id="PF00535">
    <property type="entry name" value="Glycos_transf_2"/>
    <property type="match status" value="1"/>
</dbReference>
<dbReference type="RefSeq" id="WP_122201710.1">
    <property type="nucleotide sequence ID" value="NZ_CABJFV010000009.1"/>
</dbReference>
<gene>
    <name evidence="2" type="ORF">DW888_12850</name>
</gene>
<organism evidence="2 3">
    <name type="scientific">Bacteroides nordii</name>
    <dbReference type="NCBI Taxonomy" id="291645"/>
    <lineage>
        <taxon>Bacteria</taxon>
        <taxon>Pseudomonadati</taxon>
        <taxon>Bacteroidota</taxon>
        <taxon>Bacteroidia</taxon>
        <taxon>Bacteroidales</taxon>
        <taxon>Bacteroidaceae</taxon>
        <taxon>Bacteroides</taxon>
    </lineage>
</organism>
<dbReference type="EMBL" id="QSGO01000009">
    <property type="protein sequence ID" value="RHB34426.1"/>
    <property type="molecule type" value="Genomic_DNA"/>
</dbReference>
<reference evidence="2 3" key="1">
    <citation type="submission" date="2018-08" db="EMBL/GenBank/DDBJ databases">
        <title>A genome reference for cultivated species of the human gut microbiota.</title>
        <authorList>
            <person name="Zou Y."/>
            <person name="Xue W."/>
            <person name="Luo G."/>
        </authorList>
    </citation>
    <scope>NUCLEOTIDE SEQUENCE [LARGE SCALE GENOMIC DNA]</scope>
    <source>
        <strain evidence="2 3">AM40-30BH</strain>
    </source>
</reference>
<dbReference type="InterPro" id="IPR029044">
    <property type="entry name" value="Nucleotide-diphossugar_trans"/>
</dbReference>
<dbReference type="Proteomes" id="UP000284379">
    <property type="component" value="Unassembled WGS sequence"/>
</dbReference>
<comment type="caution">
    <text evidence="2">The sequence shown here is derived from an EMBL/GenBank/DDBJ whole genome shotgun (WGS) entry which is preliminary data.</text>
</comment>
<dbReference type="CDD" id="cd06433">
    <property type="entry name" value="GT_2_WfgS_like"/>
    <property type="match status" value="1"/>
</dbReference>
<proteinExistence type="predicted"/>
<dbReference type="InterPro" id="IPR001173">
    <property type="entry name" value="Glyco_trans_2-like"/>
</dbReference>
<dbReference type="AlphaFoldDB" id="A0A413VLG6"/>
<feature type="domain" description="Glycosyltransferase 2-like" evidence="1">
    <location>
        <begin position="4"/>
        <end position="150"/>
    </location>
</feature>
<dbReference type="GO" id="GO:0016758">
    <property type="term" value="F:hexosyltransferase activity"/>
    <property type="evidence" value="ECO:0007669"/>
    <property type="project" value="UniProtKB-ARBA"/>
</dbReference>
<evidence type="ECO:0000313" key="3">
    <source>
        <dbReference type="Proteomes" id="UP000284379"/>
    </source>
</evidence>
<evidence type="ECO:0000259" key="1">
    <source>
        <dbReference type="Pfam" id="PF00535"/>
    </source>
</evidence>
<accession>A0A413VLG6</accession>
<keyword evidence="2" id="KW-0808">Transferase</keyword>
<evidence type="ECO:0000313" key="2">
    <source>
        <dbReference type="EMBL" id="RHB34426.1"/>
    </source>
</evidence>
<dbReference type="PANTHER" id="PTHR22916:SF67">
    <property type="entry name" value="COLANIC ACID BIOSYNTHESIS GLYCOSYL TRANSFERASE WCAE-RELATED"/>
    <property type="match status" value="1"/>
</dbReference>